<feature type="domain" description="AIG1-type G" evidence="6">
    <location>
        <begin position="1205"/>
        <end position="1319"/>
    </location>
</feature>
<evidence type="ECO:0000256" key="3">
    <source>
        <dbReference type="ARBA" id="ARBA00023134"/>
    </source>
</evidence>
<proteinExistence type="inferred from homology"/>
<evidence type="ECO:0000313" key="8">
    <source>
        <dbReference type="Proteomes" id="UP000316079"/>
    </source>
</evidence>
<feature type="compositionally biased region" description="Basic and acidic residues" evidence="5">
    <location>
        <begin position="873"/>
        <end position="921"/>
    </location>
</feature>
<evidence type="ECO:0000256" key="1">
    <source>
        <dbReference type="ARBA" id="ARBA00008535"/>
    </source>
</evidence>
<feature type="compositionally biased region" description="Basic and acidic residues" evidence="5">
    <location>
        <begin position="940"/>
        <end position="954"/>
    </location>
</feature>
<feature type="coiled-coil region" evidence="4">
    <location>
        <begin position="1129"/>
        <end position="1209"/>
    </location>
</feature>
<keyword evidence="2" id="KW-0547">Nucleotide-binding</keyword>
<evidence type="ECO:0000256" key="4">
    <source>
        <dbReference type="SAM" id="Coils"/>
    </source>
</evidence>
<keyword evidence="3" id="KW-0342">GTP-binding</keyword>
<name>A0A553NJ04_9TELE</name>
<evidence type="ECO:0000313" key="7">
    <source>
        <dbReference type="EMBL" id="TRY65433.1"/>
    </source>
</evidence>
<dbReference type="Proteomes" id="UP000316079">
    <property type="component" value="Unassembled WGS sequence"/>
</dbReference>
<dbReference type="EMBL" id="SRMA01026915">
    <property type="protein sequence ID" value="TRY65433.1"/>
    <property type="molecule type" value="Genomic_DNA"/>
</dbReference>
<feature type="region of interest" description="Disordered" evidence="5">
    <location>
        <begin position="837"/>
        <end position="1062"/>
    </location>
</feature>
<dbReference type="InterPro" id="IPR045058">
    <property type="entry name" value="GIMA/IAN/Toc"/>
</dbReference>
<accession>A0A553NJ04</accession>
<dbReference type="Pfam" id="PF04548">
    <property type="entry name" value="AIG1"/>
    <property type="match status" value="4"/>
</dbReference>
<dbReference type="PANTHER" id="PTHR10903:SF170">
    <property type="entry name" value="GTPASE IMAP FAMILY MEMBER 7"/>
    <property type="match status" value="1"/>
</dbReference>
<dbReference type="GO" id="GO:0005525">
    <property type="term" value="F:GTP binding"/>
    <property type="evidence" value="ECO:0007669"/>
    <property type="project" value="UniProtKB-KW"/>
</dbReference>
<comment type="similarity">
    <text evidence="1">Belongs to the TRAFAC class TrmE-Era-EngA-EngB-Septin-like GTPase superfamily. AIG1/Toc34/Toc159-like paraseptin GTPase family. IAN subfamily.</text>
</comment>
<keyword evidence="4" id="KW-0175">Coiled coil</keyword>
<dbReference type="PROSITE" id="PS51720">
    <property type="entry name" value="G_AIG1"/>
    <property type="match status" value="2"/>
</dbReference>
<dbReference type="PANTHER" id="PTHR10903">
    <property type="entry name" value="GTPASE, IMAP FAMILY MEMBER-RELATED"/>
    <property type="match status" value="1"/>
</dbReference>
<dbReference type="InterPro" id="IPR006703">
    <property type="entry name" value="G_AIG1"/>
</dbReference>
<dbReference type="SUPFAM" id="SSF52540">
    <property type="entry name" value="P-loop containing nucleoside triphosphate hydrolases"/>
    <property type="match status" value="2"/>
</dbReference>
<organism evidence="7 8">
    <name type="scientific">Danionella cerebrum</name>
    <dbReference type="NCBI Taxonomy" id="2873325"/>
    <lineage>
        <taxon>Eukaryota</taxon>
        <taxon>Metazoa</taxon>
        <taxon>Chordata</taxon>
        <taxon>Craniata</taxon>
        <taxon>Vertebrata</taxon>
        <taxon>Euteleostomi</taxon>
        <taxon>Actinopterygii</taxon>
        <taxon>Neopterygii</taxon>
        <taxon>Teleostei</taxon>
        <taxon>Ostariophysi</taxon>
        <taxon>Cypriniformes</taxon>
        <taxon>Danionidae</taxon>
        <taxon>Danioninae</taxon>
        <taxon>Danionella</taxon>
    </lineage>
</organism>
<dbReference type="Gene3D" id="3.40.50.300">
    <property type="entry name" value="P-loop containing nucleotide triphosphate hydrolases"/>
    <property type="match status" value="5"/>
</dbReference>
<dbReference type="FunFam" id="3.40.50.300:FF:000366">
    <property type="entry name" value="GTPase, IMAP family member 2"/>
    <property type="match status" value="1"/>
</dbReference>
<dbReference type="InterPro" id="IPR027417">
    <property type="entry name" value="P-loop_NTPase"/>
</dbReference>
<feature type="region of interest" description="Disordered" evidence="5">
    <location>
        <begin position="1077"/>
        <end position="1107"/>
    </location>
</feature>
<dbReference type="CDD" id="cd01852">
    <property type="entry name" value="AIG1"/>
    <property type="match status" value="1"/>
</dbReference>
<reference evidence="7 8" key="1">
    <citation type="journal article" date="2019" name="Sci. Data">
        <title>Hybrid genome assembly and annotation of Danionella translucida.</title>
        <authorList>
            <person name="Kadobianskyi M."/>
            <person name="Schulze L."/>
            <person name="Schuelke M."/>
            <person name="Judkewitz B."/>
        </authorList>
    </citation>
    <scope>NUCLEOTIDE SEQUENCE [LARGE SCALE GENOMIC DNA]</scope>
    <source>
        <strain evidence="7 8">Bolton</strain>
    </source>
</reference>
<gene>
    <name evidence="7" type="ORF">DNTS_021902</name>
</gene>
<feature type="compositionally biased region" description="Basic and acidic residues" evidence="5">
    <location>
        <begin position="963"/>
        <end position="1062"/>
    </location>
</feature>
<comment type="caution">
    <text evidence="7">The sequence shown here is derived from an EMBL/GenBank/DDBJ whole genome shotgun (WGS) entry which is preliminary data.</text>
</comment>
<evidence type="ECO:0000259" key="6">
    <source>
        <dbReference type="PROSITE" id="PS51720"/>
    </source>
</evidence>
<sequence length="1319" mass="154005">MSEATSTDSNVSHVRILLLGNSLHENGRVGNLIFGKSVFRTEQHFSEEEKHTERVEEQEITIISRNLIKPKHQTPQKASEKSHFNPQVIILVLQHQSFTQKNRDVLSSVLAHCGEKQMENVMVLTTDDPKPKKENSLVQQLSSECGGGHLQLLKIYHQDILQRVNGIIANKSELRIILLGTSASENSQVGRLLLGQTLSEASPDAVQQFGGSLGNRPLAVINCPSLLRPDQSLLQISQAVRECVSLAHPGPHAFILLLKHRDFTEEDRFRVKSILKYFSTEALRYTIFTSDHLTRAEYLGSFVKTHHLEALINDCKGRHVKLSGKSEEDHSVLLKTLQEILKEHNGRFCETIQEEPVEAAPKAKSGNPKQIIHKAKATRNVVLCGADLKLKASVSELLLGERISCNEQIDLCVKKHLKINDHLINLIELPALGCLPEDEQRRQSLNCLSLCDPGVHTFILCVPDGPLNNDQKHETEMILEIFDSTQHFMVLFTSRLPNEEPLRNFIKSCNDSQRLISLCGGRYRVMGLEEPENSKQIPELLDYIENMKMEPYSLEISEDEQCFRMVLIGKTGNGKSATGNTILGKKEFFSDFSLDSVTTDCKKGTGEVDGQPVAVVDTPGLFDTTLPNDKVVEEIMKCVSLSSPGPHAFLIVLSLGRFTKEDQDAVDLIMKIFGPRTAQFCIVLFTGGDKLNNKSIEDFVRGSKCEELKKLIRDCGNRFLGFNNMKKQDKSQVALLLNMIKELKNKNQGRFYSNSMFQEAEMSIKKKIDEILKEREREIQKQKEELEAKYEMEKENMMKRMEEEKKRAEEEKVKMEKQLKEKEEKLIKEFEEKREIENQKRLEEENRQKAEHERKIEDVNKEMAKQRSLYEQQQREKEEEDRKRDDKYRKNQEKMKYEQEKIIADLKIKQEEERKQIESEKKRRIQEEEEERLMWKKKIKEAENERKDVLEETKRRQKEWEDENKRKTEEREKNEQEREKKHRKQLEEKEEEQRRMQKKFEQEKEEQQQKINEEQLRRKTEIEEKEREYEKNKTELKKHYEEQQKKIKEDWERKRREEEELREKEYKKKIEDIKREQEEEIKKREKEEEDRHKREMMKVTNRHEEEVKALDKKHVEKARKQAEEFNDFKEKSKHQVLKIKQKLEEHQTQKKIMNIIYQILQLYKDVLGKKTSLQEKVDEFYQRLEGAKGQELLQLLEEAKKYLEEQKNKSGCIILTGAGKSSSGNTILGRRAFKAVQRATSVTKECWKEDGEVGDLQVEVVDCPGIFDTSICEAEIMKEMSKCINMTSPGPHAIILVIRLGPFTEAERLSVEKIRAEEC</sequence>
<feature type="compositionally biased region" description="Basic and acidic residues" evidence="5">
    <location>
        <begin position="837"/>
        <end position="865"/>
    </location>
</feature>
<evidence type="ECO:0000256" key="2">
    <source>
        <dbReference type="ARBA" id="ARBA00022741"/>
    </source>
</evidence>
<protein>
    <recommendedName>
        <fullName evidence="6">AIG1-type G domain-containing protein</fullName>
    </recommendedName>
</protein>
<feature type="domain" description="AIG1-type G" evidence="6">
    <location>
        <begin position="560"/>
        <end position="761"/>
    </location>
</feature>
<keyword evidence="8" id="KW-1185">Reference proteome</keyword>
<dbReference type="STRING" id="623744.A0A553NJ04"/>
<evidence type="ECO:0000256" key="5">
    <source>
        <dbReference type="SAM" id="MobiDB-lite"/>
    </source>
</evidence>
<dbReference type="OrthoDB" id="8954335at2759"/>